<evidence type="ECO:0000256" key="4">
    <source>
        <dbReference type="SAM" id="Phobius"/>
    </source>
</evidence>
<feature type="transmembrane region" description="Helical" evidence="4">
    <location>
        <begin position="159"/>
        <end position="180"/>
    </location>
</feature>
<feature type="transmembrane region" description="Helical" evidence="4">
    <location>
        <begin position="311"/>
        <end position="330"/>
    </location>
</feature>
<dbReference type="PANTHER" id="PTHR23523:SF2">
    <property type="entry name" value="2-NITROIMIDAZOLE TRANSPORTER"/>
    <property type="match status" value="1"/>
</dbReference>
<evidence type="ECO:0000313" key="6">
    <source>
        <dbReference type="EMBL" id="EHJ91892.1"/>
    </source>
</evidence>
<dbReference type="InterPro" id="IPR036259">
    <property type="entry name" value="MFS_trans_sf"/>
</dbReference>
<keyword evidence="2 4" id="KW-1133">Transmembrane helix</keyword>
<feature type="transmembrane region" description="Helical" evidence="4">
    <location>
        <begin position="41"/>
        <end position="63"/>
    </location>
</feature>
<dbReference type="GO" id="GO:0022857">
    <property type="term" value="F:transmembrane transporter activity"/>
    <property type="evidence" value="ECO:0007669"/>
    <property type="project" value="InterPro"/>
</dbReference>
<dbReference type="EMBL" id="JH393259">
    <property type="protein sequence ID" value="EHJ91892.1"/>
    <property type="molecule type" value="Genomic_DNA"/>
</dbReference>
<reference evidence="6 8" key="1">
    <citation type="submission" date="2011-10" db="EMBL/GenBank/DDBJ databases">
        <authorList>
            <person name="Quillaguamn J."/>
            <person name="Guzmn D."/>
            <person name="Balderrama-Subieta A."/>
            <person name="Cardona-Ortuo C."/>
            <person name="Guevara-Martnez M."/>
            <person name="Callisaya-Quispe N."/>
        </authorList>
    </citation>
    <scope>NUCLEOTIDE SEQUENCE [LARGE SCALE GENOMIC DNA]</scope>
    <source>
        <strain evidence="6 8">LC1</strain>
    </source>
</reference>
<evidence type="ECO:0000313" key="7">
    <source>
        <dbReference type="EMBL" id="OZT73121.1"/>
    </source>
</evidence>
<evidence type="ECO:0000313" key="9">
    <source>
        <dbReference type="Proteomes" id="UP000216538"/>
    </source>
</evidence>
<sequence length="412" mass="42927">MASRRSITFIVLMVVVGLNLRPAMSSVAPLLTRLQESAGLSASAAGLLTTLPVLFLGLSAPLAPTLAKHIGSERALSAALALLATGLTLRGLPLPGGLFVGSAMAGCAIGIGGTLLPALVKRELPESADLLTGLYTMALCLGGALGAGLSVPLTQLLGSWQASLMSWSLLALFALVLWHFHMPRSTSATNRLTTTGLANTPTAPQSGILRLLKQPLTWHVMLFMGIQSSMAYIVFGWLPTLLVERGYNEADAGWTMAVSIMCQLASALGAPWIARMGRDQRPALLAVLLSTAIGLWMLLIAPLVWQWPGAALLGIGQGGSFSLALSLLVLRTANSRLAGQLSGLVQGGGYTLAALGPFGVGIMLQSGANTSHIAWLLLILITACCGFALLAGRNQRLDDQSGELLIQRVTPT</sequence>
<feature type="transmembrane region" description="Helical" evidence="4">
    <location>
        <begin position="373"/>
        <end position="391"/>
    </location>
</feature>
<evidence type="ECO:0000256" key="2">
    <source>
        <dbReference type="ARBA" id="ARBA00022989"/>
    </source>
</evidence>
<dbReference type="Pfam" id="PF07690">
    <property type="entry name" value="MFS_1"/>
    <property type="match status" value="1"/>
</dbReference>
<accession>A0A265DUW3</accession>
<reference evidence="7 9" key="2">
    <citation type="submission" date="2017-07" db="EMBL/GenBank/DDBJ databases">
        <title>Shotgun whole genome sequences of three halophilic bacterial isolates.</title>
        <authorList>
            <person name="Pozzo T."/>
            <person name="Higdon S.M."/>
            <person name="Quillaguaman J."/>
        </authorList>
    </citation>
    <scope>NUCLEOTIDE SEQUENCE [LARGE SCALE GENOMIC DNA]</scope>
    <source>
        <strain evidence="7 9">LC1</strain>
    </source>
</reference>
<evidence type="ECO:0000313" key="8">
    <source>
        <dbReference type="Proteomes" id="UP000005756"/>
    </source>
</evidence>
<feature type="transmembrane region" description="Helical" evidence="4">
    <location>
        <begin position="252"/>
        <end position="273"/>
    </location>
</feature>
<feature type="transmembrane region" description="Helical" evidence="4">
    <location>
        <begin position="285"/>
        <end position="305"/>
    </location>
</feature>
<keyword evidence="1 4" id="KW-0812">Transmembrane</keyword>
<proteinExistence type="predicted"/>
<dbReference type="PROSITE" id="PS50850">
    <property type="entry name" value="MFS"/>
    <property type="match status" value="1"/>
</dbReference>
<evidence type="ECO:0000256" key="3">
    <source>
        <dbReference type="ARBA" id="ARBA00023136"/>
    </source>
</evidence>
<dbReference type="EMBL" id="NPEY01000013">
    <property type="protein sequence ID" value="OZT73121.1"/>
    <property type="molecule type" value="Genomic_DNA"/>
</dbReference>
<name>A0A265DUW3_9GAMM</name>
<feature type="transmembrane region" description="Helical" evidence="4">
    <location>
        <begin position="350"/>
        <end position="367"/>
    </location>
</feature>
<dbReference type="InterPro" id="IPR052524">
    <property type="entry name" value="MFS_Cyanate_Porter"/>
</dbReference>
<dbReference type="STRING" id="1072583.KUC_3450"/>
<dbReference type="SUPFAM" id="SSF103473">
    <property type="entry name" value="MFS general substrate transporter"/>
    <property type="match status" value="1"/>
</dbReference>
<feature type="transmembrane region" description="Helical" evidence="4">
    <location>
        <begin position="75"/>
        <end position="92"/>
    </location>
</feature>
<evidence type="ECO:0000256" key="1">
    <source>
        <dbReference type="ARBA" id="ARBA00022692"/>
    </source>
</evidence>
<keyword evidence="9" id="KW-1185">Reference proteome</keyword>
<dbReference type="InterPro" id="IPR011701">
    <property type="entry name" value="MFS"/>
</dbReference>
<feature type="transmembrane region" description="Helical" evidence="4">
    <location>
        <begin position="220"/>
        <end position="240"/>
    </location>
</feature>
<dbReference type="PANTHER" id="PTHR23523">
    <property type="match status" value="1"/>
</dbReference>
<feature type="transmembrane region" description="Helical" evidence="4">
    <location>
        <begin position="98"/>
        <end position="120"/>
    </location>
</feature>
<feature type="transmembrane region" description="Helical" evidence="4">
    <location>
        <begin position="132"/>
        <end position="153"/>
    </location>
</feature>
<evidence type="ECO:0000259" key="5">
    <source>
        <dbReference type="PROSITE" id="PS50850"/>
    </source>
</evidence>
<feature type="domain" description="Major facilitator superfamily (MFS) profile" evidence="5">
    <location>
        <begin position="5"/>
        <end position="396"/>
    </location>
</feature>
<dbReference type="Proteomes" id="UP000005756">
    <property type="component" value="Unassembled WGS sequence"/>
</dbReference>
<keyword evidence="3 4" id="KW-0472">Membrane</keyword>
<dbReference type="AlphaFoldDB" id="A0A265DUW3"/>
<dbReference type="Gene3D" id="1.20.1250.20">
    <property type="entry name" value="MFS general substrate transporter like domains"/>
    <property type="match status" value="2"/>
</dbReference>
<organism evidence="6 8">
    <name type="scientific">Vreelandella boliviensis LC1</name>
    <dbReference type="NCBI Taxonomy" id="1072583"/>
    <lineage>
        <taxon>Bacteria</taxon>
        <taxon>Pseudomonadati</taxon>
        <taxon>Pseudomonadota</taxon>
        <taxon>Gammaproteobacteria</taxon>
        <taxon>Oceanospirillales</taxon>
        <taxon>Halomonadaceae</taxon>
        <taxon>Vreelandella</taxon>
    </lineage>
</organism>
<dbReference type="RefSeq" id="WP_007114381.1">
    <property type="nucleotide sequence ID" value="NZ_JH393259.1"/>
</dbReference>
<dbReference type="InterPro" id="IPR020846">
    <property type="entry name" value="MFS_dom"/>
</dbReference>
<protein>
    <submittedName>
        <fullName evidence="7">MFS transporter</fullName>
    </submittedName>
</protein>
<dbReference type="OrthoDB" id="5317164at2"/>
<dbReference type="Proteomes" id="UP000216538">
    <property type="component" value="Unassembled WGS sequence"/>
</dbReference>
<gene>
    <name evidence="7" type="ORF">CE457_15445</name>
    <name evidence="6" type="ORF">KUC_3450</name>
</gene>